<dbReference type="InterPro" id="IPR034660">
    <property type="entry name" value="DinB/YfiT-like"/>
</dbReference>
<protein>
    <submittedName>
        <fullName evidence="2">DinB family protein</fullName>
    </submittedName>
</protein>
<dbReference type="OrthoDB" id="9807923at2"/>
<evidence type="ECO:0000259" key="1">
    <source>
        <dbReference type="Pfam" id="PF12867"/>
    </source>
</evidence>
<evidence type="ECO:0000313" key="2">
    <source>
        <dbReference type="EMBL" id="PSR52369.1"/>
    </source>
</evidence>
<dbReference type="AlphaFoldDB" id="A0A2T2YA36"/>
<name>A0A2T2YA36_9BACT</name>
<organism evidence="2 3">
    <name type="scientific">Adhaeribacter arboris</name>
    <dbReference type="NCBI Taxonomy" id="2072846"/>
    <lineage>
        <taxon>Bacteria</taxon>
        <taxon>Pseudomonadati</taxon>
        <taxon>Bacteroidota</taxon>
        <taxon>Cytophagia</taxon>
        <taxon>Cytophagales</taxon>
        <taxon>Hymenobacteraceae</taxon>
        <taxon>Adhaeribacter</taxon>
    </lineage>
</organism>
<dbReference type="SUPFAM" id="SSF109854">
    <property type="entry name" value="DinB/YfiT-like putative metalloenzymes"/>
    <property type="match status" value="1"/>
</dbReference>
<reference evidence="2 3" key="1">
    <citation type="submission" date="2018-03" db="EMBL/GenBank/DDBJ databases">
        <title>Adhaeribacter sp. HMF7605 Genome sequencing and assembly.</title>
        <authorList>
            <person name="Kang H."/>
            <person name="Kang J."/>
            <person name="Cha I."/>
            <person name="Kim H."/>
            <person name="Joh K."/>
        </authorList>
    </citation>
    <scope>NUCLEOTIDE SEQUENCE [LARGE SCALE GENOMIC DNA]</scope>
    <source>
        <strain evidence="2 3">HMF7605</strain>
    </source>
</reference>
<dbReference type="InterPro" id="IPR024775">
    <property type="entry name" value="DinB-like"/>
</dbReference>
<accession>A0A2T2YA36</accession>
<dbReference type="EMBL" id="PYFT01000001">
    <property type="protein sequence ID" value="PSR52369.1"/>
    <property type="molecule type" value="Genomic_DNA"/>
</dbReference>
<feature type="domain" description="DinB-like" evidence="1">
    <location>
        <begin position="66"/>
        <end position="221"/>
    </location>
</feature>
<dbReference type="Gene3D" id="1.20.120.450">
    <property type="entry name" value="dinb family like domain"/>
    <property type="match status" value="1"/>
</dbReference>
<dbReference type="Pfam" id="PF12867">
    <property type="entry name" value="DinB_2"/>
    <property type="match status" value="1"/>
</dbReference>
<gene>
    <name evidence="2" type="ORF">AHMF7605_01935</name>
</gene>
<dbReference type="Proteomes" id="UP000240357">
    <property type="component" value="Unassembled WGS sequence"/>
</dbReference>
<keyword evidence="3" id="KW-1185">Reference proteome</keyword>
<evidence type="ECO:0000313" key="3">
    <source>
        <dbReference type="Proteomes" id="UP000240357"/>
    </source>
</evidence>
<sequence>MSSKGIHLAKGWLKLKKVLKLILTSMKTILKIFLSVLAFNLLTFSASAQQIAPWSEADRKYLLDNLARSRDLLVKETTNLTPEQWKFKESPDRWSINEVVEHIALWELLFDREVSQALAAGPQPELAKAAKPDSVILSFIREEKPHVTTEYTKPFTFSVPTGLYEGKDNVAAFLKRRNESMAYLKTALEDLRQYFLKPGRPNIHQVYINVFGHTDRHLRQIRKIKQHLNYPKSKLVRR</sequence>
<comment type="caution">
    <text evidence="2">The sequence shown here is derived from an EMBL/GenBank/DDBJ whole genome shotgun (WGS) entry which is preliminary data.</text>
</comment>
<proteinExistence type="predicted"/>